<dbReference type="InterPro" id="IPR020846">
    <property type="entry name" value="MFS_dom"/>
</dbReference>
<dbReference type="EMBL" id="KB916184">
    <property type="protein sequence ID" value="EOD48673.1"/>
    <property type="molecule type" value="Genomic_DNA"/>
</dbReference>
<evidence type="ECO:0000256" key="3">
    <source>
        <dbReference type="ARBA" id="ARBA00022723"/>
    </source>
</evidence>
<dbReference type="Proteomes" id="UP000013521">
    <property type="component" value="Unassembled WGS sequence"/>
</dbReference>
<evidence type="ECO:0000256" key="7">
    <source>
        <dbReference type="ARBA" id="ARBA00023136"/>
    </source>
</evidence>
<dbReference type="AlphaFoldDB" id="R1ELJ8"/>
<dbReference type="SUPFAM" id="SSF51735">
    <property type="entry name" value="NAD(P)-binding Rossmann-fold domains"/>
    <property type="match status" value="1"/>
</dbReference>
<keyword evidence="5 8" id="KW-1133">Transmembrane helix</keyword>
<evidence type="ECO:0000256" key="5">
    <source>
        <dbReference type="ARBA" id="ARBA00022989"/>
    </source>
</evidence>
<dbReference type="GO" id="GO:0022857">
    <property type="term" value="F:transmembrane transporter activity"/>
    <property type="evidence" value="ECO:0007669"/>
    <property type="project" value="InterPro"/>
</dbReference>
<dbReference type="Gene3D" id="3.90.180.10">
    <property type="entry name" value="Medium-chain alcohol dehydrogenases, catalytic domain"/>
    <property type="match status" value="1"/>
</dbReference>
<dbReference type="InterPro" id="IPR050129">
    <property type="entry name" value="Zn_alcohol_dh"/>
</dbReference>
<dbReference type="Pfam" id="PF00107">
    <property type="entry name" value="ADH_zinc_N"/>
    <property type="match status" value="1"/>
</dbReference>
<dbReference type="InterPro" id="IPR013154">
    <property type="entry name" value="ADH-like_N"/>
</dbReference>
<evidence type="ECO:0000259" key="9">
    <source>
        <dbReference type="PROSITE" id="PS50850"/>
    </source>
</evidence>
<dbReference type="InterPro" id="IPR036291">
    <property type="entry name" value="NAD(P)-bd_dom_sf"/>
</dbReference>
<name>R1ELJ8_BOTPV</name>
<dbReference type="Gene3D" id="3.40.50.720">
    <property type="entry name" value="NAD(P)-binding Rossmann-like Domain"/>
    <property type="match status" value="1"/>
</dbReference>
<keyword evidence="3" id="KW-0479">Metal-binding</keyword>
<evidence type="ECO:0000256" key="6">
    <source>
        <dbReference type="ARBA" id="ARBA00023002"/>
    </source>
</evidence>
<reference evidence="11" key="1">
    <citation type="journal article" date="2013" name="Genome Announc.">
        <title>Draft genome sequence of Neofusicoccum parvum isolate UCR-NP2, a fungal vascular pathogen associated with grapevine cankers.</title>
        <authorList>
            <person name="Blanco-Ulate B."/>
            <person name="Rolshausen P."/>
            <person name="Cantu D."/>
        </authorList>
    </citation>
    <scope>NUCLEOTIDE SEQUENCE [LARGE SCALE GENOMIC DNA]</scope>
    <source>
        <strain evidence="11">UCR-NP2</strain>
    </source>
</reference>
<dbReference type="OrthoDB" id="256333at2759"/>
<dbReference type="GO" id="GO:0016020">
    <property type="term" value="C:membrane"/>
    <property type="evidence" value="ECO:0007669"/>
    <property type="project" value="UniProtKB-SubCell"/>
</dbReference>
<dbReference type="GO" id="GO:0016491">
    <property type="term" value="F:oxidoreductase activity"/>
    <property type="evidence" value="ECO:0007669"/>
    <property type="project" value="UniProtKB-KW"/>
</dbReference>
<comment type="subcellular location">
    <subcellularLocation>
        <location evidence="1">Membrane</location>
        <topology evidence="1">Multi-pass membrane protein</topology>
    </subcellularLocation>
</comment>
<proteinExistence type="predicted"/>
<feature type="transmembrane region" description="Helical" evidence="8">
    <location>
        <begin position="348"/>
        <end position="366"/>
    </location>
</feature>
<protein>
    <submittedName>
        <fullName evidence="10">Putative l-threonine 3-dehydrogenase protein</fullName>
    </submittedName>
</protein>
<evidence type="ECO:0000313" key="10">
    <source>
        <dbReference type="EMBL" id="EOD48673.1"/>
    </source>
</evidence>
<dbReference type="PROSITE" id="PS00217">
    <property type="entry name" value="SUGAR_TRANSPORT_2"/>
    <property type="match status" value="1"/>
</dbReference>
<dbReference type="InterPro" id="IPR002328">
    <property type="entry name" value="ADH_Zn_CS"/>
</dbReference>
<dbReference type="PANTHER" id="PTHR43401:SF2">
    <property type="entry name" value="L-THREONINE 3-DEHYDROGENASE"/>
    <property type="match status" value="1"/>
</dbReference>
<dbReference type="InterPro" id="IPR013149">
    <property type="entry name" value="ADH-like_C"/>
</dbReference>
<dbReference type="STRING" id="1287680.R1ELJ8"/>
<dbReference type="InterPro" id="IPR011032">
    <property type="entry name" value="GroES-like_sf"/>
</dbReference>
<dbReference type="PROSITE" id="PS00059">
    <property type="entry name" value="ADH_ZINC"/>
    <property type="match status" value="1"/>
</dbReference>
<keyword evidence="7 8" id="KW-0472">Membrane</keyword>
<dbReference type="InterPro" id="IPR005828">
    <property type="entry name" value="MFS_sugar_transport-like"/>
</dbReference>
<keyword evidence="6" id="KW-0560">Oxidoreductase</keyword>
<dbReference type="InterPro" id="IPR036259">
    <property type="entry name" value="MFS_trans_sf"/>
</dbReference>
<evidence type="ECO:0000256" key="2">
    <source>
        <dbReference type="ARBA" id="ARBA00022692"/>
    </source>
</evidence>
<sequence length="540" mass="58288">MAAQNGETFQIPKTMKAIRYNKIKDWSLVEMPVPTPKPHEVLVKIKSCGICGTDLHIHNGDFDSRMPVVTGHESSGIVVAIGNAVKREFQLGEKVTADNSELCGWCHYCRKGQPLYCENFQAHGVHLDGGFAEYCAYPAEKLFKFTQLSWTEAALFESASCAVHGLDRIRPAPGSSILVVGAGPTGLCLAQLLRRNGGAHLVLASNAGPKMALAKQLDAADEYVELPRGGDQAAAWAALRTRYPYGFDVVVEATGAHALLETAMGFCTRGGTLVYYGVYPKEAVVAVAPAKVFGDELTLIGSFSEMYCLPRAVHYLETRKVDVYVQLVAWSNPVPDQWKGYKGLIREGYVFGMACFASIGGLLFGYTPTTTHRHPEANNPSYDQGVISGVLVMTNFGKHFPTLASDPTLQGWMVSVLTLGAMAGALLNGPIADRLSRRWSLLAANVIFLCGSAVQCAARTTAHIFVGRAVAGVAVGMLSMGVPLYLGELAPPNIRGALVALQQLAITYQELFVVHHLSKRLMIACLLQIIQQFTGINAII</sequence>
<feature type="domain" description="Major facilitator superfamily (MFS) profile" evidence="9">
    <location>
        <begin position="353"/>
        <end position="540"/>
    </location>
</feature>
<dbReference type="eggNOG" id="KOG0254">
    <property type="taxonomic scope" value="Eukaryota"/>
</dbReference>
<feature type="transmembrane region" description="Helical" evidence="8">
    <location>
        <begin position="464"/>
        <end position="486"/>
    </location>
</feature>
<evidence type="ECO:0000313" key="11">
    <source>
        <dbReference type="Proteomes" id="UP000013521"/>
    </source>
</evidence>
<dbReference type="PROSITE" id="PS50850">
    <property type="entry name" value="MFS"/>
    <property type="match status" value="1"/>
</dbReference>
<dbReference type="Gene3D" id="1.20.1250.20">
    <property type="entry name" value="MFS general substrate transporter like domains"/>
    <property type="match status" value="1"/>
</dbReference>
<dbReference type="Pfam" id="PF08240">
    <property type="entry name" value="ADH_N"/>
    <property type="match status" value="1"/>
</dbReference>
<keyword evidence="4" id="KW-0862">Zinc</keyword>
<evidence type="ECO:0000256" key="8">
    <source>
        <dbReference type="SAM" id="Phobius"/>
    </source>
</evidence>
<gene>
    <name evidence="10" type="ORF">UCRNP2_4574</name>
</gene>
<dbReference type="InterPro" id="IPR005829">
    <property type="entry name" value="Sugar_transporter_CS"/>
</dbReference>
<dbReference type="HOGENOM" id="CLU_504302_0_0_1"/>
<dbReference type="CDD" id="cd08234">
    <property type="entry name" value="threonine_DH_like"/>
    <property type="match status" value="1"/>
</dbReference>
<accession>R1ELJ8</accession>
<dbReference type="OMA" id="RTTAHIF"/>
<evidence type="ECO:0000256" key="4">
    <source>
        <dbReference type="ARBA" id="ARBA00022833"/>
    </source>
</evidence>
<dbReference type="SUPFAM" id="SSF50129">
    <property type="entry name" value="GroES-like"/>
    <property type="match status" value="1"/>
</dbReference>
<evidence type="ECO:0000256" key="1">
    <source>
        <dbReference type="ARBA" id="ARBA00004141"/>
    </source>
</evidence>
<dbReference type="PANTHER" id="PTHR43401">
    <property type="entry name" value="L-THREONINE 3-DEHYDROGENASE"/>
    <property type="match status" value="1"/>
</dbReference>
<dbReference type="GO" id="GO:0008270">
    <property type="term" value="F:zinc ion binding"/>
    <property type="evidence" value="ECO:0007669"/>
    <property type="project" value="InterPro"/>
</dbReference>
<dbReference type="Pfam" id="PF00083">
    <property type="entry name" value="Sugar_tr"/>
    <property type="match status" value="1"/>
</dbReference>
<organism evidence="10 11">
    <name type="scientific">Botryosphaeria parva (strain UCR-NP2)</name>
    <name type="common">Grapevine canker fungus</name>
    <name type="synonym">Neofusicoccum parvum</name>
    <dbReference type="NCBI Taxonomy" id="1287680"/>
    <lineage>
        <taxon>Eukaryota</taxon>
        <taxon>Fungi</taxon>
        <taxon>Dikarya</taxon>
        <taxon>Ascomycota</taxon>
        <taxon>Pezizomycotina</taxon>
        <taxon>Dothideomycetes</taxon>
        <taxon>Dothideomycetes incertae sedis</taxon>
        <taxon>Botryosphaeriales</taxon>
        <taxon>Botryosphaeriaceae</taxon>
        <taxon>Neofusicoccum</taxon>
    </lineage>
</organism>
<dbReference type="eggNOG" id="KOG0024">
    <property type="taxonomic scope" value="Eukaryota"/>
</dbReference>
<keyword evidence="2 8" id="KW-0812">Transmembrane</keyword>
<dbReference type="SUPFAM" id="SSF103473">
    <property type="entry name" value="MFS general substrate transporter"/>
    <property type="match status" value="1"/>
</dbReference>
<feature type="transmembrane region" description="Helical" evidence="8">
    <location>
        <begin position="409"/>
        <end position="427"/>
    </location>
</feature>
<dbReference type="KEGG" id="npa:UCRNP2_4574"/>